<name>A0ABM8A7Y5_STRNI</name>
<evidence type="ECO:0000313" key="3">
    <source>
        <dbReference type="Proteomes" id="UP001059597"/>
    </source>
</evidence>
<dbReference type="Proteomes" id="UP001059597">
    <property type="component" value="Plasmid SNP1"/>
</dbReference>
<evidence type="ECO:0000256" key="1">
    <source>
        <dbReference type="SAM" id="MobiDB-lite"/>
    </source>
</evidence>
<keyword evidence="2" id="KW-0614">Plasmid</keyword>
<reference evidence="2" key="1">
    <citation type="submission" date="2022-06" db="EMBL/GenBank/DDBJ databases">
        <title>Complete genome sequence of Streptomyces nigrescens HEK616.</title>
        <authorList>
            <person name="Asamizu S."/>
            <person name="Onaka H."/>
        </authorList>
    </citation>
    <scope>NUCLEOTIDE SEQUENCE</scope>
    <source>
        <strain evidence="2">HEK616</strain>
        <plasmid evidence="2">SNP1</plasmid>
    </source>
</reference>
<accession>A0ABM8A7Y5</accession>
<dbReference type="RefSeq" id="WP_261958295.1">
    <property type="nucleotide sequence ID" value="NZ_AP026074.1"/>
</dbReference>
<organism evidence="2 3">
    <name type="scientific">Streptomyces nigrescens</name>
    <dbReference type="NCBI Taxonomy" id="1920"/>
    <lineage>
        <taxon>Bacteria</taxon>
        <taxon>Bacillati</taxon>
        <taxon>Actinomycetota</taxon>
        <taxon>Actinomycetes</taxon>
        <taxon>Kitasatosporales</taxon>
        <taxon>Streptomycetaceae</taxon>
        <taxon>Streptomyces</taxon>
    </lineage>
</organism>
<dbReference type="EMBL" id="AP026074">
    <property type="protein sequence ID" value="BDM74853.1"/>
    <property type="molecule type" value="Genomic_DNA"/>
</dbReference>
<dbReference type="Pfam" id="PF19746">
    <property type="entry name" value="DUF6233"/>
    <property type="match status" value="1"/>
</dbReference>
<geneLocation type="plasmid" evidence="2 3">
    <name>SNP1</name>
</geneLocation>
<feature type="compositionally biased region" description="Basic and acidic residues" evidence="1">
    <location>
        <begin position="19"/>
        <end position="28"/>
    </location>
</feature>
<sequence length="99" mass="11103">MIATYLQLDLERVHRHIAEGEQREREAARQAAARSMPAPAWTMQRNVSADPRPVAVHHGQCTVGQPRVRPITRRAAIEALTADVEACALCRPDRELQID</sequence>
<evidence type="ECO:0000313" key="2">
    <source>
        <dbReference type="EMBL" id="BDM74853.1"/>
    </source>
</evidence>
<keyword evidence="3" id="KW-1185">Reference proteome</keyword>
<protein>
    <submittedName>
        <fullName evidence="2">Uncharacterized protein</fullName>
    </submittedName>
</protein>
<proteinExistence type="predicted"/>
<feature type="region of interest" description="Disordered" evidence="1">
    <location>
        <begin position="19"/>
        <end position="44"/>
    </location>
</feature>
<gene>
    <name evidence="2" type="ORF">HEK616_83400</name>
</gene>
<dbReference type="InterPro" id="IPR046200">
    <property type="entry name" value="DUF6233"/>
</dbReference>